<protein>
    <submittedName>
        <fullName evidence="5">LacI family transcriptional regulator</fullName>
    </submittedName>
</protein>
<evidence type="ECO:0000259" key="4">
    <source>
        <dbReference type="PROSITE" id="PS50932"/>
    </source>
</evidence>
<feature type="domain" description="HTH lacI-type" evidence="4">
    <location>
        <begin position="13"/>
        <end position="67"/>
    </location>
</feature>
<dbReference type="GO" id="GO:0000976">
    <property type="term" value="F:transcription cis-regulatory region binding"/>
    <property type="evidence" value="ECO:0007669"/>
    <property type="project" value="TreeGrafter"/>
</dbReference>
<dbReference type="Proteomes" id="UP000297564">
    <property type="component" value="Unassembled WGS sequence"/>
</dbReference>
<dbReference type="SMART" id="SM00354">
    <property type="entry name" value="HTH_LACI"/>
    <property type="match status" value="1"/>
</dbReference>
<comment type="caution">
    <text evidence="5">The sequence shown here is derived from an EMBL/GenBank/DDBJ whole genome shotgun (WGS) entry which is preliminary data.</text>
</comment>
<keyword evidence="1" id="KW-0805">Transcription regulation</keyword>
<dbReference type="OrthoDB" id="269117at2"/>
<dbReference type="PROSITE" id="PS50932">
    <property type="entry name" value="HTH_LACI_2"/>
    <property type="match status" value="1"/>
</dbReference>
<name>A0A4Z0BL40_9BURK</name>
<dbReference type="CDD" id="cd01392">
    <property type="entry name" value="HTH_LacI"/>
    <property type="match status" value="1"/>
</dbReference>
<dbReference type="AlphaFoldDB" id="A0A4Z0BL40"/>
<gene>
    <name evidence="5" type="ORF">EZ242_13945</name>
</gene>
<dbReference type="PROSITE" id="PS00356">
    <property type="entry name" value="HTH_LACI_1"/>
    <property type="match status" value="1"/>
</dbReference>
<organism evidence="5 6">
    <name type="scientific">Ramlibacter rhizophilus</name>
    <dbReference type="NCBI Taxonomy" id="1781167"/>
    <lineage>
        <taxon>Bacteria</taxon>
        <taxon>Pseudomonadati</taxon>
        <taxon>Pseudomonadota</taxon>
        <taxon>Betaproteobacteria</taxon>
        <taxon>Burkholderiales</taxon>
        <taxon>Comamonadaceae</taxon>
        <taxon>Ramlibacter</taxon>
    </lineage>
</organism>
<accession>A0A4Z0BL40</accession>
<evidence type="ECO:0000256" key="1">
    <source>
        <dbReference type="ARBA" id="ARBA00023015"/>
    </source>
</evidence>
<sequence length="348" mass="37294">MPSPSLARAGRPITVVDVARQAGVSLATVSRVINGSATVSALKREQVTQAMLALDFRPDPMAQGLRRGQGNAVALLVGDIAQRHFAELTQHVQRALEGQGYDLLLFNLGHQQQRLEQFLARALRMKLRGVVLATSDALTRPVFEAGRQLLAQGVAVVSLGQDLSREGIGSIVHEERSATRRSVERLLALGHRQVAYVGRVKGSAIGTERFLGYRDALQAAGTFDPVRVWDMSFRYTAGHESVMRALDEGISFTALQAGSDEIAMGAIAALEDRGLRVPQDVAVVGFGDIDLGAYLRPALSTLSSSPQLAATQLAELLRAAEAPAAGPVRIELPRELVERASSQGARKP</sequence>
<evidence type="ECO:0000313" key="5">
    <source>
        <dbReference type="EMBL" id="TFY98628.1"/>
    </source>
</evidence>
<keyword evidence="2" id="KW-0238">DNA-binding</keyword>
<dbReference type="InterPro" id="IPR046335">
    <property type="entry name" value="LacI/GalR-like_sensor"/>
</dbReference>
<dbReference type="GO" id="GO:0003700">
    <property type="term" value="F:DNA-binding transcription factor activity"/>
    <property type="evidence" value="ECO:0007669"/>
    <property type="project" value="TreeGrafter"/>
</dbReference>
<evidence type="ECO:0000313" key="6">
    <source>
        <dbReference type="Proteomes" id="UP000297564"/>
    </source>
</evidence>
<dbReference type="EMBL" id="SMLL01000005">
    <property type="protein sequence ID" value="TFY98628.1"/>
    <property type="molecule type" value="Genomic_DNA"/>
</dbReference>
<dbReference type="Pfam" id="PF13377">
    <property type="entry name" value="Peripla_BP_3"/>
    <property type="match status" value="1"/>
</dbReference>
<reference evidence="5 6" key="1">
    <citation type="submission" date="2019-03" db="EMBL/GenBank/DDBJ databases">
        <title>Ramlibacter rhizophilus CCTCC AB2015357, whole genome shotgun sequence.</title>
        <authorList>
            <person name="Zhang X."/>
            <person name="Feng G."/>
            <person name="Zhu H."/>
        </authorList>
    </citation>
    <scope>NUCLEOTIDE SEQUENCE [LARGE SCALE GENOMIC DNA]</scope>
    <source>
        <strain evidence="5 6">CCTCC AB2015357</strain>
    </source>
</reference>
<dbReference type="SUPFAM" id="SSF53822">
    <property type="entry name" value="Periplasmic binding protein-like I"/>
    <property type="match status" value="1"/>
</dbReference>
<keyword evidence="6" id="KW-1185">Reference proteome</keyword>
<dbReference type="PANTHER" id="PTHR30146:SF109">
    <property type="entry name" value="HTH-TYPE TRANSCRIPTIONAL REGULATOR GALS"/>
    <property type="match status" value="1"/>
</dbReference>
<keyword evidence="3" id="KW-0804">Transcription</keyword>
<dbReference type="InterPro" id="IPR010982">
    <property type="entry name" value="Lambda_DNA-bd_dom_sf"/>
</dbReference>
<dbReference type="CDD" id="cd06267">
    <property type="entry name" value="PBP1_LacI_sugar_binding-like"/>
    <property type="match status" value="1"/>
</dbReference>
<dbReference type="PRINTS" id="PR00036">
    <property type="entry name" value="HTHLACI"/>
</dbReference>
<dbReference type="PANTHER" id="PTHR30146">
    <property type="entry name" value="LACI-RELATED TRANSCRIPTIONAL REPRESSOR"/>
    <property type="match status" value="1"/>
</dbReference>
<dbReference type="InterPro" id="IPR028082">
    <property type="entry name" value="Peripla_BP_I"/>
</dbReference>
<dbReference type="SUPFAM" id="SSF47413">
    <property type="entry name" value="lambda repressor-like DNA-binding domains"/>
    <property type="match status" value="1"/>
</dbReference>
<evidence type="ECO:0000256" key="2">
    <source>
        <dbReference type="ARBA" id="ARBA00023125"/>
    </source>
</evidence>
<dbReference type="Pfam" id="PF00356">
    <property type="entry name" value="LacI"/>
    <property type="match status" value="1"/>
</dbReference>
<proteinExistence type="predicted"/>
<dbReference type="InterPro" id="IPR000843">
    <property type="entry name" value="HTH_LacI"/>
</dbReference>
<dbReference type="RefSeq" id="WP_135285779.1">
    <property type="nucleotide sequence ID" value="NZ_SMLL01000005.1"/>
</dbReference>
<dbReference type="Gene3D" id="1.10.260.40">
    <property type="entry name" value="lambda repressor-like DNA-binding domains"/>
    <property type="match status" value="1"/>
</dbReference>
<dbReference type="Gene3D" id="3.40.50.2300">
    <property type="match status" value="2"/>
</dbReference>
<evidence type="ECO:0000256" key="3">
    <source>
        <dbReference type="ARBA" id="ARBA00023163"/>
    </source>
</evidence>